<feature type="region of interest" description="Disordered" evidence="4">
    <location>
        <begin position="747"/>
        <end position="781"/>
    </location>
</feature>
<dbReference type="PROSITE" id="PS50110">
    <property type="entry name" value="RESPONSE_REGULATORY"/>
    <property type="match status" value="1"/>
</dbReference>
<evidence type="ECO:0000256" key="1">
    <source>
        <dbReference type="ARBA" id="ARBA00022553"/>
    </source>
</evidence>
<dbReference type="Pfam" id="PF07714">
    <property type="entry name" value="PK_Tyr_Ser-Thr"/>
    <property type="match status" value="1"/>
</dbReference>
<evidence type="ECO:0000256" key="2">
    <source>
        <dbReference type="ARBA" id="ARBA00023012"/>
    </source>
</evidence>
<dbReference type="OMA" id="HRHFGVE"/>
<dbReference type="InterPro" id="IPR011009">
    <property type="entry name" value="Kinase-like_dom_sf"/>
</dbReference>
<name>A0A2H3DVN1_ARMGA</name>
<dbReference type="PROSITE" id="PS50011">
    <property type="entry name" value="PROTEIN_KINASE_DOM"/>
    <property type="match status" value="1"/>
</dbReference>
<protein>
    <submittedName>
        <fullName evidence="7">Kinase-like protein</fullName>
    </submittedName>
</protein>
<dbReference type="PROSITE" id="PS00109">
    <property type="entry name" value="PROTEIN_KINASE_TYR"/>
    <property type="match status" value="1"/>
</dbReference>
<dbReference type="PANTHER" id="PTHR44329">
    <property type="entry name" value="SERINE/THREONINE-PROTEIN KINASE TNNI3K-RELATED"/>
    <property type="match status" value="1"/>
</dbReference>
<feature type="region of interest" description="Disordered" evidence="4">
    <location>
        <begin position="1"/>
        <end position="24"/>
    </location>
</feature>
<dbReference type="SUPFAM" id="SSF56112">
    <property type="entry name" value="Protein kinase-like (PK-like)"/>
    <property type="match status" value="1"/>
</dbReference>
<keyword evidence="7" id="KW-0418">Kinase</keyword>
<dbReference type="Proteomes" id="UP000217790">
    <property type="component" value="Unassembled WGS sequence"/>
</dbReference>
<dbReference type="InParanoid" id="A0A2H3DVN1"/>
<keyword evidence="7" id="KW-0808">Transferase</keyword>
<keyword evidence="8" id="KW-1185">Reference proteome</keyword>
<evidence type="ECO:0000313" key="7">
    <source>
        <dbReference type="EMBL" id="PBK97934.1"/>
    </source>
</evidence>
<evidence type="ECO:0000313" key="8">
    <source>
        <dbReference type="Proteomes" id="UP000217790"/>
    </source>
</evidence>
<feature type="compositionally biased region" description="Polar residues" evidence="4">
    <location>
        <begin position="677"/>
        <end position="689"/>
    </location>
</feature>
<feature type="domain" description="Protein kinase" evidence="5">
    <location>
        <begin position="105"/>
        <end position="368"/>
    </location>
</feature>
<dbReference type="GO" id="GO:0004674">
    <property type="term" value="F:protein serine/threonine kinase activity"/>
    <property type="evidence" value="ECO:0007669"/>
    <property type="project" value="TreeGrafter"/>
</dbReference>
<dbReference type="Gene3D" id="3.40.50.2300">
    <property type="match status" value="1"/>
</dbReference>
<dbReference type="OrthoDB" id="346907at2759"/>
<dbReference type="InterPro" id="IPR000719">
    <property type="entry name" value="Prot_kinase_dom"/>
</dbReference>
<dbReference type="EMBL" id="KZ293649">
    <property type="protein sequence ID" value="PBK97934.1"/>
    <property type="molecule type" value="Genomic_DNA"/>
</dbReference>
<dbReference type="InterPro" id="IPR001245">
    <property type="entry name" value="Ser-Thr/Tyr_kinase_cat_dom"/>
</dbReference>
<dbReference type="InterPro" id="IPR051681">
    <property type="entry name" value="Ser/Thr_Kinases-Pseudokinases"/>
</dbReference>
<evidence type="ECO:0000256" key="4">
    <source>
        <dbReference type="SAM" id="MobiDB-lite"/>
    </source>
</evidence>
<feature type="region of interest" description="Disordered" evidence="4">
    <location>
        <begin position="668"/>
        <end position="734"/>
    </location>
</feature>
<keyword evidence="2" id="KW-0902">Two-component regulatory system</keyword>
<reference evidence="8" key="1">
    <citation type="journal article" date="2017" name="Nat. Ecol. Evol.">
        <title>Genome expansion and lineage-specific genetic innovations in the forest pathogenic fungi Armillaria.</title>
        <authorList>
            <person name="Sipos G."/>
            <person name="Prasanna A.N."/>
            <person name="Walter M.C."/>
            <person name="O'Connor E."/>
            <person name="Balint B."/>
            <person name="Krizsan K."/>
            <person name="Kiss B."/>
            <person name="Hess J."/>
            <person name="Varga T."/>
            <person name="Slot J."/>
            <person name="Riley R."/>
            <person name="Boka B."/>
            <person name="Rigling D."/>
            <person name="Barry K."/>
            <person name="Lee J."/>
            <person name="Mihaltcheva S."/>
            <person name="LaButti K."/>
            <person name="Lipzen A."/>
            <person name="Waldron R."/>
            <person name="Moloney N.M."/>
            <person name="Sperisen C."/>
            <person name="Kredics L."/>
            <person name="Vagvoelgyi C."/>
            <person name="Patrignani A."/>
            <person name="Fitzpatrick D."/>
            <person name="Nagy I."/>
            <person name="Doyle S."/>
            <person name="Anderson J.B."/>
            <person name="Grigoriev I.V."/>
            <person name="Gueldener U."/>
            <person name="Muensterkoetter M."/>
            <person name="Nagy L.G."/>
        </authorList>
    </citation>
    <scope>NUCLEOTIDE SEQUENCE [LARGE SCALE GENOMIC DNA]</scope>
    <source>
        <strain evidence="8">Ar21-2</strain>
    </source>
</reference>
<dbReference type="CDD" id="cd17546">
    <property type="entry name" value="REC_hyHK_CKI1_RcsC-like"/>
    <property type="match status" value="1"/>
</dbReference>
<feature type="domain" description="Response regulatory" evidence="6">
    <location>
        <begin position="491"/>
        <end position="638"/>
    </location>
</feature>
<dbReference type="GO" id="GO:0000156">
    <property type="term" value="F:phosphorelay response regulator activity"/>
    <property type="evidence" value="ECO:0007669"/>
    <property type="project" value="UniProtKB-ARBA"/>
</dbReference>
<organism evidence="7 8">
    <name type="scientific">Armillaria gallica</name>
    <name type="common">Bulbous honey fungus</name>
    <name type="synonym">Armillaria bulbosa</name>
    <dbReference type="NCBI Taxonomy" id="47427"/>
    <lineage>
        <taxon>Eukaryota</taxon>
        <taxon>Fungi</taxon>
        <taxon>Dikarya</taxon>
        <taxon>Basidiomycota</taxon>
        <taxon>Agaricomycotina</taxon>
        <taxon>Agaricomycetes</taxon>
        <taxon>Agaricomycetidae</taxon>
        <taxon>Agaricales</taxon>
        <taxon>Marasmiineae</taxon>
        <taxon>Physalacriaceae</taxon>
        <taxon>Armillaria</taxon>
    </lineage>
</organism>
<dbReference type="InterPro" id="IPR001789">
    <property type="entry name" value="Sig_transdc_resp-reg_receiver"/>
</dbReference>
<dbReference type="AlphaFoldDB" id="A0A2H3DVN1"/>
<dbReference type="Gene3D" id="1.10.510.10">
    <property type="entry name" value="Transferase(Phosphotransferase) domain 1"/>
    <property type="match status" value="1"/>
</dbReference>
<evidence type="ECO:0000259" key="5">
    <source>
        <dbReference type="PROSITE" id="PS50011"/>
    </source>
</evidence>
<dbReference type="InterPro" id="IPR011006">
    <property type="entry name" value="CheY-like_superfamily"/>
</dbReference>
<dbReference type="Pfam" id="PF00072">
    <property type="entry name" value="Response_reg"/>
    <property type="match status" value="1"/>
</dbReference>
<dbReference type="FunFam" id="3.40.50.2300:FF:000146">
    <property type="entry name" value="Putative two-component response regulator SSK1p"/>
    <property type="match status" value="1"/>
</dbReference>
<accession>A0A2H3DVN1</accession>
<evidence type="ECO:0000259" key="6">
    <source>
        <dbReference type="PROSITE" id="PS50110"/>
    </source>
</evidence>
<dbReference type="STRING" id="47427.A0A2H3DVN1"/>
<dbReference type="InterPro" id="IPR008266">
    <property type="entry name" value="Tyr_kinase_AS"/>
</dbReference>
<feature type="compositionally biased region" description="Low complexity" evidence="4">
    <location>
        <begin position="1"/>
        <end position="14"/>
    </location>
</feature>
<sequence>MTTLSESTTLTHTSPHGWQQINPDDKETDVRVKIRCLIRDVPYLWRSVERISPLVETTVMDVLQQELDDLSCPNGYRTACFKCLQALSKARNIVPSSFSSRNVVKEGINPICGGGFADIWKGRLHDIQVCLKVLRVFIPEKAREKLLREFCREALVWRQLRHSNILPFLGVSKDLFAPSYCLISPWMINGNIMSYLEVHSDHDRLTSLVQVAEGMKYLHNHDPPIVHADIRGANILVMDDLCCCLADFGLSLFVETQALDSSSTTSKGSIRWLAPEYMDSKLFDRTYVTARDIYAYGCTVVEIFTGKPPFSDIKNEAGVIHEVLIKQNHPPRPPLNIFPNDALWSLVTACLATASSQRPDATQISSFLARGTPDLFKLLDEPESTDSEAGIQADPFIIDTSPRDMNILDPLLPSSSFSEQEVVKTLLGVTPLNVSQAAKQLSAFPVATSRNTFGSLAFRSPRIYSISRSLIKAPKDVTMAPDLNHVVPPIKVLIVEDNDINQRIIARNLKKMKVIYDAVSDGLAAVEKWRTGDFDLILMNIQMPIMDGIEATKQIRREEKQRTIHGYLYNPTGDMTPLDQTPTQTPATTPYPSSVIIVALTASSMKCDRVAALAAGCNDFLVKPVTTVWLNNKVIEWGSIKALQRWAEPDFHSSQAEQVRLVAERLAVPEHRRIPSPGQSSARKTTSTAPHLPLPPSQSISDLPTSGALRSSMASSTASASWSTGKPSPTTLHRHFGVEAPISGAVSFPLSSSRRPPNGSNSNTVNDSPLGDGSVNGGDSDGIHGIFSALAL</sequence>
<gene>
    <name evidence="7" type="ORF">ARMGADRAFT_1027321</name>
</gene>
<keyword evidence="1" id="KW-0597">Phosphoprotein</keyword>
<evidence type="ECO:0000256" key="3">
    <source>
        <dbReference type="PROSITE-ProRule" id="PRU00169"/>
    </source>
</evidence>
<feature type="compositionally biased region" description="Low complexity" evidence="4">
    <location>
        <begin position="751"/>
        <end position="763"/>
    </location>
</feature>
<feature type="compositionally biased region" description="Low complexity" evidence="4">
    <location>
        <begin position="711"/>
        <end position="723"/>
    </location>
</feature>
<comment type="caution">
    <text evidence="3">Lacks conserved residue(s) required for the propagation of feature annotation.</text>
</comment>
<dbReference type="SMART" id="SM00448">
    <property type="entry name" value="REC"/>
    <property type="match status" value="1"/>
</dbReference>
<dbReference type="GO" id="GO:0005524">
    <property type="term" value="F:ATP binding"/>
    <property type="evidence" value="ECO:0007669"/>
    <property type="project" value="InterPro"/>
</dbReference>
<dbReference type="SUPFAM" id="SSF52172">
    <property type="entry name" value="CheY-like"/>
    <property type="match status" value="1"/>
</dbReference>
<proteinExistence type="predicted"/>